<proteinExistence type="predicted"/>
<evidence type="ECO:0000313" key="2">
    <source>
        <dbReference type="EMBL" id="KXI27001.1"/>
    </source>
</evidence>
<dbReference type="Proteomes" id="UP000070299">
    <property type="component" value="Unassembled WGS sequence"/>
</dbReference>
<organism evidence="2 3">
    <name type="scientific">Paraglaciecola hydrolytica</name>
    <dbReference type="NCBI Taxonomy" id="1799789"/>
    <lineage>
        <taxon>Bacteria</taxon>
        <taxon>Pseudomonadati</taxon>
        <taxon>Pseudomonadota</taxon>
        <taxon>Gammaproteobacteria</taxon>
        <taxon>Alteromonadales</taxon>
        <taxon>Alteromonadaceae</taxon>
        <taxon>Paraglaciecola</taxon>
    </lineage>
</organism>
<dbReference type="OrthoDB" id="5764299at2"/>
<reference evidence="3" key="1">
    <citation type="submission" date="2016-02" db="EMBL/GenBank/DDBJ databases">
        <authorList>
            <person name="Schultz-Johansen M."/>
            <person name="Glaring M.A."/>
            <person name="Bech P.K."/>
            <person name="Stougaard P."/>
        </authorList>
    </citation>
    <scope>NUCLEOTIDE SEQUENCE [LARGE SCALE GENOMIC DNA]</scope>
    <source>
        <strain evidence="3">S66</strain>
    </source>
</reference>
<dbReference type="SUPFAM" id="SSF53850">
    <property type="entry name" value="Periplasmic binding protein-like II"/>
    <property type="match status" value="1"/>
</dbReference>
<keyword evidence="3" id="KW-1185">Reference proteome</keyword>
<dbReference type="STRING" id="1799789.AX660_02605"/>
<comment type="caution">
    <text evidence="2">The sequence shown here is derived from an EMBL/GenBank/DDBJ whole genome shotgun (WGS) entry which is preliminary data.</text>
</comment>
<evidence type="ECO:0008006" key="4">
    <source>
        <dbReference type="Google" id="ProtNLM"/>
    </source>
</evidence>
<feature type="chain" id="PRO_5007550152" description="Solute-binding protein family 3/N-terminal domain-containing protein" evidence="1">
    <location>
        <begin position="19"/>
        <end position="275"/>
    </location>
</feature>
<name>A0A148KL53_9ALTE</name>
<accession>A0A148KL53</accession>
<gene>
    <name evidence="2" type="ORF">AX660_02605</name>
</gene>
<dbReference type="EMBL" id="LSNE01000018">
    <property type="protein sequence ID" value="KXI27001.1"/>
    <property type="molecule type" value="Genomic_DNA"/>
</dbReference>
<dbReference type="Gene3D" id="3.40.190.10">
    <property type="entry name" value="Periplasmic binding protein-like II"/>
    <property type="match status" value="2"/>
</dbReference>
<evidence type="ECO:0000256" key="1">
    <source>
        <dbReference type="SAM" id="SignalP"/>
    </source>
</evidence>
<feature type="signal peptide" evidence="1">
    <location>
        <begin position="1"/>
        <end position="18"/>
    </location>
</feature>
<keyword evidence="1" id="KW-0732">Signal</keyword>
<sequence>MPNVVLLILLCSMASSYAAENDQSIIIFSSSASDQQTGPEPLVFNFLVEQLEDYHFQQVHAGVDRSLQMLSNLTEGCIRNVVKNPQRELFFDYSLPETLFLGVKAYLSPRAAQFIAADEGNTIDLVAFAQRHKLVVGIDKERSYGALIDGELAKLPDVNKYVKEGIESEERMAGMLLANRIDMWLEYQTVMDNYQQQHLPNTRLRNYYVEGAARFIYSHIACKKSANSAALINKINQQLALLYQDDIYYQAHIQFISDKLKNSFNEVFKLFLAEH</sequence>
<dbReference type="RefSeq" id="WP_068381974.1">
    <property type="nucleotide sequence ID" value="NZ_LSNE01000018.1"/>
</dbReference>
<protein>
    <recommendedName>
        <fullName evidence="4">Solute-binding protein family 3/N-terminal domain-containing protein</fullName>
    </recommendedName>
</protein>
<evidence type="ECO:0000313" key="3">
    <source>
        <dbReference type="Proteomes" id="UP000070299"/>
    </source>
</evidence>
<dbReference type="AlphaFoldDB" id="A0A148KL53"/>